<dbReference type="OrthoDB" id="1652387at2"/>
<dbReference type="AlphaFoldDB" id="A0A1Q5P5C3"/>
<protein>
    <submittedName>
        <fullName evidence="1">CxxH/CxxC protein</fullName>
    </submittedName>
</protein>
<dbReference type="Pfam" id="PF14116">
    <property type="entry name" value="YyzF"/>
    <property type="match status" value="1"/>
</dbReference>
<accession>A0A1Q5P5C3</accession>
<gene>
    <name evidence="1" type="ORF">BLL40_03735</name>
</gene>
<proteinExistence type="predicted"/>
<dbReference type="EMBL" id="MRWQ01000004">
    <property type="protein sequence ID" value="OKL37434.1"/>
    <property type="molecule type" value="Genomic_DNA"/>
</dbReference>
<dbReference type="NCBIfam" id="TIGR04129">
    <property type="entry name" value="CxxH_BA5709"/>
    <property type="match status" value="1"/>
</dbReference>
<keyword evidence="2" id="KW-1185">Reference proteome</keyword>
<sequence>MYCCLEHAELALDIAVDEYETAPKIEKVEEVLSCEFCENQAVYVVGN</sequence>
<dbReference type="InterPro" id="IPR025626">
    <property type="entry name" value="YyzF"/>
</dbReference>
<dbReference type="STRING" id="1714354.BLL40_03735"/>
<dbReference type="RefSeq" id="WP_073710587.1">
    <property type="nucleotide sequence ID" value="NZ_MRWQ01000004.1"/>
</dbReference>
<name>A0A1Q5P5C3_9BACI</name>
<dbReference type="Proteomes" id="UP000186524">
    <property type="component" value="Unassembled WGS sequence"/>
</dbReference>
<comment type="caution">
    <text evidence="1">The sequence shown here is derived from an EMBL/GenBank/DDBJ whole genome shotgun (WGS) entry which is preliminary data.</text>
</comment>
<evidence type="ECO:0000313" key="1">
    <source>
        <dbReference type="EMBL" id="OKL37434.1"/>
    </source>
</evidence>
<organism evidence="1 2">
    <name type="scientific">Domibacillus mangrovi</name>
    <dbReference type="NCBI Taxonomy" id="1714354"/>
    <lineage>
        <taxon>Bacteria</taxon>
        <taxon>Bacillati</taxon>
        <taxon>Bacillota</taxon>
        <taxon>Bacilli</taxon>
        <taxon>Bacillales</taxon>
        <taxon>Bacillaceae</taxon>
        <taxon>Domibacillus</taxon>
    </lineage>
</organism>
<reference evidence="1 2" key="1">
    <citation type="submission" date="2016-12" db="EMBL/GenBank/DDBJ databases">
        <title>Domibacillus sp. SAOS 44 whole genome sequencing.</title>
        <authorList>
            <person name="Verma A."/>
            <person name="Krishnamurthi S."/>
        </authorList>
    </citation>
    <scope>NUCLEOTIDE SEQUENCE [LARGE SCALE GENOMIC DNA]</scope>
    <source>
        <strain evidence="1 2">SAOS 44</strain>
    </source>
</reference>
<evidence type="ECO:0000313" key="2">
    <source>
        <dbReference type="Proteomes" id="UP000186524"/>
    </source>
</evidence>